<evidence type="ECO:0000313" key="7">
    <source>
        <dbReference type="EMBL" id="NNU16596.1"/>
    </source>
</evidence>
<proteinExistence type="predicted"/>
<comment type="subcellular location">
    <subcellularLocation>
        <location evidence="1">Cell membrane</location>
        <topology evidence="1">Multi-pass membrane protein</topology>
    </subcellularLocation>
</comment>
<evidence type="ECO:0000256" key="6">
    <source>
        <dbReference type="SAM" id="Phobius"/>
    </source>
</evidence>
<reference evidence="7 8" key="1">
    <citation type="submission" date="2020-05" db="EMBL/GenBank/DDBJ databases">
        <title>Parvularcula mediterraneae sp. nov., isolated from polypropylene straw from shallow seawater of the seashore of Laganas in Zakynthos island, Greece.</title>
        <authorList>
            <person name="Szabo I."/>
            <person name="Al-Omari J."/>
            <person name="Rado J."/>
            <person name="Szerdahelyi G.S."/>
        </authorList>
    </citation>
    <scope>NUCLEOTIDE SEQUENCE [LARGE SCALE GENOMIC DNA]</scope>
    <source>
        <strain evidence="7 8">ZS-1/3</strain>
    </source>
</reference>
<organism evidence="7 8">
    <name type="scientific">Parvularcula mediterranea</name>
    <dbReference type="NCBI Taxonomy" id="2732508"/>
    <lineage>
        <taxon>Bacteria</taxon>
        <taxon>Pseudomonadati</taxon>
        <taxon>Pseudomonadota</taxon>
        <taxon>Alphaproteobacteria</taxon>
        <taxon>Parvularculales</taxon>
        <taxon>Parvularculaceae</taxon>
        <taxon>Parvularcula</taxon>
    </lineage>
</organism>
<name>A0A7Y3W5T4_9PROT</name>
<feature type="transmembrane region" description="Helical" evidence="6">
    <location>
        <begin position="266"/>
        <end position="288"/>
    </location>
</feature>
<dbReference type="Pfam" id="PF03631">
    <property type="entry name" value="Virul_fac_BrkB"/>
    <property type="match status" value="1"/>
</dbReference>
<evidence type="ECO:0000313" key="8">
    <source>
        <dbReference type="Proteomes" id="UP000536835"/>
    </source>
</evidence>
<keyword evidence="8" id="KW-1185">Reference proteome</keyword>
<dbReference type="PANTHER" id="PTHR30213:SF0">
    <property type="entry name" value="UPF0761 MEMBRANE PROTEIN YIHY"/>
    <property type="match status" value="1"/>
</dbReference>
<keyword evidence="5 6" id="KW-0472">Membrane</keyword>
<feature type="transmembrane region" description="Helical" evidence="6">
    <location>
        <begin position="232"/>
        <end position="254"/>
    </location>
</feature>
<feature type="transmembrane region" description="Helical" evidence="6">
    <location>
        <begin position="197"/>
        <end position="220"/>
    </location>
</feature>
<gene>
    <name evidence="7" type="ORF">HK107_09715</name>
</gene>
<dbReference type="InterPro" id="IPR017039">
    <property type="entry name" value="Virul_fac_BrkB"/>
</dbReference>
<keyword evidence="2" id="KW-1003">Cell membrane</keyword>
<dbReference type="NCBIfam" id="TIGR00765">
    <property type="entry name" value="yihY_not_rbn"/>
    <property type="match status" value="1"/>
</dbReference>
<evidence type="ECO:0000256" key="2">
    <source>
        <dbReference type="ARBA" id="ARBA00022475"/>
    </source>
</evidence>
<protein>
    <submittedName>
        <fullName evidence="7">YihY/virulence factor BrkB family protein</fullName>
    </submittedName>
</protein>
<feature type="transmembrane region" description="Helical" evidence="6">
    <location>
        <begin position="46"/>
        <end position="75"/>
    </location>
</feature>
<comment type="caution">
    <text evidence="7">The sequence shown here is derived from an EMBL/GenBank/DDBJ whole genome shotgun (WGS) entry which is preliminary data.</text>
</comment>
<sequence>MTTKTIDKDQLEEGRGRLARKPLGIPLAGWGDILLRFWRGFNNDNLVLVAAGLAYFTLLAIFPSVILFVSLYGIFADPLTAADHASGLAGVLPPLAAEFILSEITRVAEADHGGLSLVSLVSFVIIVFGAGRAARATFQALNVAYGERERRNLLQINILALAFTLGFILAGVVALTLVVAFPALISALSLPLKAESAIVFLRWPMLFFGMIVATSILYRYGPCRAEAQLQWLSLGSVAASLLWVLSSLLISFYASKITDFSATYGAFGAVLLLQMWLWATALMVLVGAKINAEAEHQTAYDTTTGPEQPIGERGAVVADELGPTRHQGAAPVEVPLSEAE</sequence>
<keyword evidence="3 6" id="KW-0812">Transmembrane</keyword>
<dbReference type="RefSeq" id="WP_173199208.1">
    <property type="nucleotide sequence ID" value="NZ_JABFCX010000003.1"/>
</dbReference>
<evidence type="ECO:0000256" key="1">
    <source>
        <dbReference type="ARBA" id="ARBA00004651"/>
    </source>
</evidence>
<evidence type="ECO:0000256" key="4">
    <source>
        <dbReference type="ARBA" id="ARBA00022989"/>
    </source>
</evidence>
<dbReference type="PANTHER" id="PTHR30213">
    <property type="entry name" value="INNER MEMBRANE PROTEIN YHJD"/>
    <property type="match status" value="1"/>
</dbReference>
<dbReference type="EMBL" id="JABFCX010000003">
    <property type="protein sequence ID" value="NNU16596.1"/>
    <property type="molecule type" value="Genomic_DNA"/>
</dbReference>
<dbReference type="Proteomes" id="UP000536835">
    <property type="component" value="Unassembled WGS sequence"/>
</dbReference>
<accession>A0A7Y3W5T4</accession>
<dbReference type="GO" id="GO:0005886">
    <property type="term" value="C:plasma membrane"/>
    <property type="evidence" value="ECO:0007669"/>
    <property type="project" value="UniProtKB-SubCell"/>
</dbReference>
<evidence type="ECO:0000256" key="3">
    <source>
        <dbReference type="ARBA" id="ARBA00022692"/>
    </source>
</evidence>
<dbReference type="PIRSF" id="PIRSF035875">
    <property type="entry name" value="RNase_BN"/>
    <property type="match status" value="1"/>
</dbReference>
<keyword evidence="4 6" id="KW-1133">Transmembrane helix</keyword>
<feature type="transmembrane region" description="Helical" evidence="6">
    <location>
        <begin position="115"/>
        <end position="135"/>
    </location>
</feature>
<evidence type="ECO:0000256" key="5">
    <source>
        <dbReference type="ARBA" id="ARBA00023136"/>
    </source>
</evidence>
<dbReference type="AlphaFoldDB" id="A0A7Y3W5T4"/>
<feature type="transmembrane region" description="Helical" evidence="6">
    <location>
        <begin position="156"/>
        <end position="185"/>
    </location>
</feature>